<dbReference type="Pfam" id="PF19798">
    <property type="entry name" value="Sulfotransfer_5"/>
    <property type="match status" value="1"/>
</dbReference>
<dbReference type="EMBL" id="JBHTIS010002569">
    <property type="protein sequence ID" value="MFD1050043.1"/>
    <property type="molecule type" value="Genomic_DNA"/>
</dbReference>
<dbReference type="PANTHER" id="PTHR48312">
    <property type="match status" value="1"/>
</dbReference>
<dbReference type="Gene3D" id="3.40.50.300">
    <property type="entry name" value="P-loop containing nucleotide triphosphate hydrolases"/>
    <property type="match status" value="1"/>
</dbReference>
<organism evidence="1 2">
    <name type="scientific">Kibdelosporangium lantanae</name>
    <dbReference type="NCBI Taxonomy" id="1497396"/>
    <lineage>
        <taxon>Bacteria</taxon>
        <taxon>Bacillati</taxon>
        <taxon>Actinomycetota</taxon>
        <taxon>Actinomycetes</taxon>
        <taxon>Pseudonocardiales</taxon>
        <taxon>Pseudonocardiaceae</taxon>
        <taxon>Kibdelosporangium</taxon>
    </lineage>
</organism>
<gene>
    <name evidence="1" type="ORF">ACFQ1S_33205</name>
</gene>
<evidence type="ECO:0000313" key="1">
    <source>
        <dbReference type="EMBL" id="MFD1050043.1"/>
    </source>
</evidence>
<proteinExistence type="predicted"/>
<dbReference type="Proteomes" id="UP001597045">
    <property type="component" value="Unassembled WGS sequence"/>
</dbReference>
<protein>
    <submittedName>
        <fullName evidence="1">Sulfotransferase family protein</fullName>
    </submittedName>
</protein>
<dbReference type="PANTHER" id="PTHR48312:SF1">
    <property type="entry name" value="SULFOTRANSFERASE"/>
    <property type="match status" value="1"/>
</dbReference>
<dbReference type="InterPro" id="IPR027417">
    <property type="entry name" value="P-loop_NTPase"/>
</dbReference>
<feature type="non-terminal residue" evidence="1">
    <location>
        <position position="165"/>
    </location>
</feature>
<sequence length="165" mass="18257">MTPIRVLWSAPRSRSTAFERMMVERGDHHVVHEPFSHVVDFGASTVGAVTPSDQHGVMDALSALREPVFVKDTTDFRYVDLLAAKEFLRRCTHAFLIREPAAAIASHARLVPEPDRDEVGFAWLYEIYARVVEVTGQEPVVLSSDDLVRDPPGAVRAYCAAVGLA</sequence>
<accession>A0ABW3MHD6</accession>
<comment type="caution">
    <text evidence="1">The sequence shown here is derived from an EMBL/GenBank/DDBJ whole genome shotgun (WGS) entry which is preliminary data.</text>
</comment>
<evidence type="ECO:0000313" key="2">
    <source>
        <dbReference type="Proteomes" id="UP001597045"/>
    </source>
</evidence>
<reference evidence="2" key="1">
    <citation type="journal article" date="2019" name="Int. J. Syst. Evol. Microbiol.">
        <title>The Global Catalogue of Microorganisms (GCM) 10K type strain sequencing project: providing services to taxonomists for standard genome sequencing and annotation.</title>
        <authorList>
            <consortium name="The Broad Institute Genomics Platform"/>
            <consortium name="The Broad Institute Genome Sequencing Center for Infectious Disease"/>
            <person name="Wu L."/>
            <person name="Ma J."/>
        </authorList>
    </citation>
    <scope>NUCLEOTIDE SEQUENCE [LARGE SCALE GENOMIC DNA]</scope>
    <source>
        <strain evidence="2">JCM 31486</strain>
    </source>
</reference>
<keyword evidence="2" id="KW-1185">Reference proteome</keyword>
<dbReference type="SUPFAM" id="SSF52540">
    <property type="entry name" value="P-loop containing nucleoside triphosphate hydrolases"/>
    <property type="match status" value="1"/>
</dbReference>
<name>A0ABW3MHD6_9PSEU</name>